<dbReference type="InterPro" id="IPR043128">
    <property type="entry name" value="Rev_trsase/Diguanyl_cyclase"/>
</dbReference>
<comment type="caution">
    <text evidence="3">The sequence shown here is derived from an EMBL/GenBank/DDBJ whole genome shotgun (WGS) entry which is preliminary data.</text>
</comment>
<dbReference type="Gene3D" id="3.30.70.270">
    <property type="match status" value="2"/>
</dbReference>
<protein>
    <recommendedName>
        <fullName evidence="2">Integrase catalytic domain-containing protein</fullName>
    </recommendedName>
</protein>
<accession>A0A9Q3I1G9</accession>
<keyword evidence="4" id="KW-1185">Reference proteome</keyword>
<feature type="domain" description="Integrase catalytic" evidence="2">
    <location>
        <begin position="321"/>
        <end position="485"/>
    </location>
</feature>
<dbReference type="AlphaFoldDB" id="A0A9Q3I1G9"/>
<dbReference type="Proteomes" id="UP000765509">
    <property type="component" value="Unassembled WGS sequence"/>
</dbReference>
<dbReference type="InterPro" id="IPR050951">
    <property type="entry name" value="Retrovirus_Pol_polyprotein"/>
</dbReference>
<dbReference type="PANTHER" id="PTHR37984:SF15">
    <property type="entry name" value="INTEGRASE CATALYTIC DOMAIN-CONTAINING PROTEIN"/>
    <property type="match status" value="1"/>
</dbReference>
<evidence type="ECO:0000313" key="3">
    <source>
        <dbReference type="EMBL" id="MBW0522624.1"/>
    </source>
</evidence>
<evidence type="ECO:0000313" key="4">
    <source>
        <dbReference type="Proteomes" id="UP000765509"/>
    </source>
</evidence>
<dbReference type="GO" id="GO:0015074">
    <property type="term" value="P:DNA integration"/>
    <property type="evidence" value="ECO:0007669"/>
    <property type="project" value="InterPro"/>
</dbReference>
<dbReference type="FunFam" id="3.30.70.270:FF:000003">
    <property type="entry name" value="Transposon Ty3-G Gag-Pol polyprotein"/>
    <property type="match status" value="1"/>
</dbReference>
<gene>
    <name evidence="3" type="ORF">O181_062339</name>
</gene>
<keyword evidence="1" id="KW-0694">RNA-binding</keyword>
<dbReference type="EMBL" id="AVOT02029696">
    <property type="protein sequence ID" value="MBW0522624.1"/>
    <property type="molecule type" value="Genomic_DNA"/>
</dbReference>
<dbReference type="GO" id="GO:0005634">
    <property type="term" value="C:nucleus"/>
    <property type="evidence" value="ECO:0007669"/>
    <property type="project" value="UniProtKB-ARBA"/>
</dbReference>
<dbReference type="SUPFAM" id="SSF56672">
    <property type="entry name" value="DNA/RNA polymerases"/>
    <property type="match status" value="1"/>
</dbReference>
<dbReference type="Gene3D" id="3.30.420.10">
    <property type="entry name" value="Ribonuclease H-like superfamily/Ribonuclease H"/>
    <property type="match status" value="1"/>
</dbReference>
<evidence type="ECO:0000256" key="1">
    <source>
        <dbReference type="ARBA" id="ARBA00022884"/>
    </source>
</evidence>
<sequence>MDLPPSYHDSLEELWDEEEDPEEVETVMSIVPSVYHQYLDVFSKVKAVKLPPHCACDHHIELEGSLPQVGVIYFVSNQQSDTLRAYISENVEKVFIWPSSSSTGEPVLFVKKEGWWPLIKEGDEHLTDFRTKYGSYEYLIMSFGLTNAPASFQNLVNDILQDILDGFFVVYLDDIMVFSKSEEEHVTHVSTVLTRLRAPNLFSKPSKCLFHVTSVEYLGYVVSSEGLKMDQAKVQQTLNWPPARNLKDIQSFLGFAKFDCHLIKNDSKKISPLTSFLKKDSCFPLNEQALSHFHQLKEGFTTAPILCSRNKNIHHKKFGLLKPLPIPNGPWICLSLEFITQLPLSNSFELILVIVERFSKMAVFISTICSITSLDLAHSFIRNIFSKHGLPSSIVSDRGSVFVYSFWSNLCQQLKISRDWSASDHPETDGQTERANQILEQYLWMYVSYHQYYWNTWLPLSEFAYNNSDHSSTKQSPFSLFMEEIHNLTQFTLLKILLLESYQQNSNQYSKMSRENSKFP</sequence>
<dbReference type="InterPro" id="IPR043502">
    <property type="entry name" value="DNA/RNA_pol_sf"/>
</dbReference>
<dbReference type="GO" id="GO:0003723">
    <property type="term" value="F:RNA binding"/>
    <property type="evidence" value="ECO:0007669"/>
    <property type="project" value="UniProtKB-KW"/>
</dbReference>
<proteinExistence type="predicted"/>
<dbReference type="InterPro" id="IPR001584">
    <property type="entry name" value="Integrase_cat-core"/>
</dbReference>
<dbReference type="PROSITE" id="PS50994">
    <property type="entry name" value="INTEGRASE"/>
    <property type="match status" value="1"/>
</dbReference>
<dbReference type="InterPro" id="IPR012337">
    <property type="entry name" value="RNaseH-like_sf"/>
</dbReference>
<dbReference type="Gene3D" id="3.10.10.10">
    <property type="entry name" value="HIV Type 1 Reverse Transcriptase, subunit A, domain 1"/>
    <property type="match status" value="1"/>
</dbReference>
<dbReference type="CDD" id="cd01647">
    <property type="entry name" value="RT_LTR"/>
    <property type="match status" value="1"/>
</dbReference>
<dbReference type="PANTHER" id="PTHR37984">
    <property type="entry name" value="PROTEIN CBG26694"/>
    <property type="match status" value="1"/>
</dbReference>
<organism evidence="3 4">
    <name type="scientific">Austropuccinia psidii MF-1</name>
    <dbReference type="NCBI Taxonomy" id="1389203"/>
    <lineage>
        <taxon>Eukaryota</taxon>
        <taxon>Fungi</taxon>
        <taxon>Dikarya</taxon>
        <taxon>Basidiomycota</taxon>
        <taxon>Pucciniomycotina</taxon>
        <taxon>Pucciniomycetes</taxon>
        <taxon>Pucciniales</taxon>
        <taxon>Sphaerophragmiaceae</taxon>
        <taxon>Austropuccinia</taxon>
    </lineage>
</organism>
<dbReference type="SUPFAM" id="SSF53098">
    <property type="entry name" value="Ribonuclease H-like"/>
    <property type="match status" value="1"/>
</dbReference>
<dbReference type="InterPro" id="IPR000477">
    <property type="entry name" value="RT_dom"/>
</dbReference>
<dbReference type="InterPro" id="IPR036397">
    <property type="entry name" value="RNaseH_sf"/>
</dbReference>
<dbReference type="OrthoDB" id="95964at2759"/>
<evidence type="ECO:0000259" key="2">
    <source>
        <dbReference type="PROSITE" id="PS50994"/>
    </source>
</evidence>
<dbReference type="Pfam" id="PF00078">
    <property type="entry name" value="RVT_1"/>
    <property type="match status" value="1"/>
</dbReference>
<name>A0A9Q3I1G9_9BASI</name>
<reference evidence="3" key="1">
    <citation type="submission" date="2021-03" db="EMBL/GenBank/DDBJ databases">
        <title>Draft genome sequence of rust myrtle Austropuccinia psidii MF-1, a brazilian biotype.</title>
        <authorList>
            <person name="Quecine M.C."/>
            <person name="Pachon D.M.R."/>
            <person name="Bonatelli M.L."/>
            <person name="Correr F.H."/>
            <person name="Franceschini L.M."/>
            <person name="Leite T.F."/>
            <person name="Margarido G.R.A."/>
            <person name="Almeida C.A."/>
            <person name="Ferrarezi J.A."/>
            <person name="Labate C.A."/>
        </authorList>
    </citation>
    <scope>NUCLEOTIDE SEQUENCE</scope>
    <source>
        <strain evidence="3">MF-1</strain>
    </source>
</reference>